<dbReference type="RefSeq" id="WP_160628698.1">
    <property type="nucleotide sequence ID" value="NZ_CP047593.1"/>
</dbReference>
<dbReference type="InterPro" id="IPR029058">
    <property type="entry name" value="AB_hydrolase_fold"/>
</dbReference>
<dbReference type="AlphaFoldDB" id="A0A6P1MD46"/>
<dbReference type="KEGG" id="taer:GT409_08625"/>
<dbReference type="GO" id="GO:0016787">
    <property type="term" value="F:hydrolase activity"/>
    <property type="evidence" value="ECO:0007669"/>
    <property type="project" value="UniProtKB-KW"/>
</dbReference>
<dbReference type="PANTHER" id="PTHR48081">
    <property type="entry name" value="AB HYDROLASE SUPERFAMILY PROTEIN C4A8.06C"/>
    <property type="match status" value="1"/>
</dbReference>
<dbReference type="Gene3D" id="3.40.50.1820">
    <property type="entry name" value="alpha/beta hydrolase"/>
    <property type="match status" value="1"/>
</dbReference>
<dbReference type="SUPFAM" id="SSF53474">
    <property type="entry name" value="alpha/beta-Hydrolases"/>
    <property type="match status" value="1"/>
</dbReference>
<evidence type="ECO:0000313" key="4">
    <source>
        <dbReference type="Proteomes" id="UP000464954"/>
    </source>
</evidence>
<keyword evidence="1" id="KW-0378">Hydrolase</keyword>
<gene>
    <name evidence="3" type="ORF">GT409_08625</name>
</gene>
<name>A0A6P1MD46_9BACT</name>
<accession>A0A6P1MD46</accession>
<sequence>MKTIGCWIRIVLLGVFGFSLVTGAAPRIEKNIFYPNISVEQADTLQTERCRLDVYVPEGAEALPVVVWFHGGGMKTGDKYFPNGLQGKNVIIVAVNYRLSPKVKCPVYIQDAAAAVAWTFKNIEQYGGDPEKIFVSGFSAGGYLTAMVGIDPQWLGAHGIRTTQLAGIAPISGMMSTHFTVRSERGDTSKIPVIDEFAPIQHCTKDAPPVLFITGDRNKDWPGRMEENQLMAKTLKIVGHPDVTIYELEGLGHSGGQEIAACPIFLEWIQQHLGD</sequence>
<organism evidence="3 4">
    <name type="scientific">Tichowtungia aerotolerans</name>
    <dbReference type="NCBI Taxonomy" id="2697043"/>
    <lineage>
        <taxon>Bacteria</taxon>
        <taxon>Pseudomonadati</taxon>
        <taxon>Kiritimatiellota</taxon>
        <taxon>Tichowtungiia</taxon>
        <taxon>Tichowtungiales</taxon>
        <taxon>Tichowtungiaceae</taxon>
        <taxon>Tichowtungia</taxon>
    </lineage>
</organism>
<reference evidence="3 4" key="1">
    <citation type="submission" date="2020-01" db="EMBL/GenBank/DDBJ databases">
        <title>Ponticoccus aerotolerans gen. nov., sp. nov., an anaerobic bacterium and proposal of Ponticoccusceae fam. nov., Ponticoccusles ord. nov. and Ponticoccuse classis nov. in the phylum Kiritimatiellaeota.</title>
        <authorList>
            <person name="Zhou L.Y."/>
            <person name="Du Z.J."/>
        </authorList>
    </citation>
    <scope>NUCLEOTIDE SEQUENCE [LARGE SCALE GENOMIC DNA]</scope>
    <source>
        <strain evidence="3 4">S-5007</strain>
    </source>
</reference>
<evidence type="ECO:0000256" key="1">
    <source>
        <dbReference type="ARBA" id="ARBA00022801"/>
    </source>
</evidence>
<protein>
    <submittedName>
        <fullName evidence="3">Carboxylesterase family protein</fullName>
    </submittedName>
</protein>
<dbReference type="InterPro" id="IPR049492">
    <property type="entry name" value="BD-FAE-like_dom"/>
</dbReference>
<feature type="domain" description="BD-FAE-like" evidence="2">
    <location>
        <begin position="52"/>
        <end position="150"/>
    </location>
</feature>
<dbReference type="PANTHER" id="PTHR48081:SF9">
    <property type="entry name" value="CARBOXYLESTERASE"/>
    <property type="match status" value="1"/>
</dbReference>
<evidence type="ECO:0000259" key="2">
    <source>
        <dbReference type="Pfam" id="PF20434"/>
    </source>
</evidence>
<keyword evidence="4" id="KW-1185">Reference proteome</keyword>
<dbReference type="EMBL" id="CP047593">
    <property type="protein sequence ID" value="QHI69516.1"/>
    <property type="molecule type" value="Genomic_DNA"/>
</dbReference>
<evidence type="ECO:0000313" key="3">
    <source>
        <dbReference type="EMBL" id="QHI69516.1"/>
    </source>
</evidence>
<proteinExistence type="predicted"/>
<dbReference type="Proteomes" id="UP000464954">
    <property type="component" value="Chromosome"/>
</dbReference>
<dbReference type="Pfam" id="PF20434">
    <property type="entry name" value="BD-FAE"/>
    <property type="match status" value="1"/>
</dbReference>
<dbReference type="InterPro" id="IPR050300">
    <property type="entry name" value="GDXG_lipolytic_enzyme"/>
</dbReference>